<keyword evidence="4" id="KW-0378">Hydrolase</keyword>
<dbReference type="InterPro" id="IPR044946">
    <property type="entry name" value="Restrct_endonuc_typeI_TRD_sf"/>
</dbReference>
<dbReference type="PANTHER" id="PTHR43140:SF1">
    <property type="entry name" value="TYPE I RESTRICTION ENZYME ECOKI SPECIFICITY SUBUNIT"/>
    <property type="match status" value="1"/>
</dbReference>
<dbReference type="PANTHER" id="PTHR43140">
    <property type="entry name" value="TYPE-1 RESTRICTION ENZYME ECOKI SPECIFICITY PROTEIN"/>
    <property type="match status" value="1"/>
</dbReference>
<sequence length="470" mass="53635">MIDALTPYPAYKDSGVPWLGQVPEHWEVLPGRAVFREINDRGHPDEQMLSVTIKRGVVRQQHLLATSSKKDSSNEDKSTYKLVQPDDLVYNKMRAWQGAVGVSAYRGIVSPAYIVQRLRSAENLPRYMHFLLRTPLFAAEAERWSYGITSDQWSLRAEEFKCVYFSLPPLPEQTAIVRFLDYMDRRVWRVVHARQRHITLLDEYRQALIHQAVTGQIDVRTGKPYPAYKDSGVEWLGQVPEHWEVRRLKTAVDHINEQTSFKTDEDLYIALEHVESWTGRLLLPTGEAQFDSQVKRFRAGDVLFGKLRPYLAKVVRPKQSGVCVGEFFVLRARPVLAPQYLEVALRSAPAIDFINSSTYGAKMPRADWTFVGAMLFPLPPLAEQTAIVEYLDAQTAKIDAAIAALRREIELLREYRERLIADVVTGKVDVREVAARLPEEPQLESELTEIEVPEGNDDDTIASSDVSWET</sequence>
<dbReference type="GO" id="GO:0004519">
    <property type="term" value="F:endonuclease activity"/>
    <property type="evidence" value="ECO:0007669"/>
    <property type="project" value="UniProtKB-KW"/>
</dbReference>
<dbReference type="Proteomes" id="UP000477311">
    <property type="component" value="Unassembled WGS sequence"/>
</dbReference>
<reference evidence="4 5" key="1">
    <citation type="submission" date="2020-02" db="EMBL/GenBank/DDBJ databases">
        <title>Draft genome sequence of Limisphaera ngatamarikiensis NGM72.4T, a thermophilic Verrucomicrobia grouped in subdivision 3.</title>
        <authorList>
            <person name="Carere C.R."/>
            <person name="Steen J."/>
            <person name="Hugenholtz P."/>
            <person name="Stott M.B."/>
        </authorList>
    </citation>
    <scope>NUCLEOTIDE SEQUENCE [LARGE SCALE GENOMIC DNA]</scope>
    <source>
        <strain evidence="4 5">NGM72.4</strain>
    </source>
</reference>
<keyword evidence="4" id="KW-0255">Endonuclease</keyword>
<dbReference type="InterPro" id="IPR051212">
    <property type="entry name" value="Type-I_RE_S_subunit"/>
</dbReference>
<feature type="compositionally biased region" description="Polar residues" evidence="3">
    <location>
        <begin position="461"/>
        <end position="470"/>
    </location>
</feature>
<accession>A0A6M1RM90</accession>
<keyword evidence="2" id="KW-0238">DNA-binding</keyword>
<dbReference type="AlphaFoldDB" id="A0A6M1RM90"/>
<evidence type="ECO:0000256" key="1">
    <source>
        <dbReference type="ARBA" id="ARBA00022747"/>
    </source>
</evidence>
<organism evidence="4 5">
    <name type="scientific">Limisphaera ngatamarikiensis</name>
    <dbReference type="NCBI Taxonomy" id="1324935"/>
    <lineage>
        <taxon>Bacteria</taxon>
        <taxon>Pseudomonadati</taxon>
        <taxon>Verrucomicrobiota</taxon>
        <taxon>Verrucomicrobiia</taxon>
        <taxon>Limisphaerales</taxon>
        <taxon>Limisphaeraceae</taxon>
        <taxon>Limisphaera</taxon>
    </lineage>
</organism>
<dbReference type="CDD" id="cd16961">
    <property type="entry name" value="RMtype1_S_TRD-CR_like"/>
    <property type="match status" value="1"/>
</dbReference>
<dbReference type="GO" id="GO:0009307">
    <property type="term" value="P:DNA restriction-modification system"/>
    <property type="evidence" value="ECO:0007669"/>
    <property type="project" value="UniProtKB-KW"/>
</dbReference>
<dbReference type="RefSeq" id="WP_165106249.1">
    <property type="nucleotide sequence ID" value="NZ_JAAKYA010000027.1"/>
</dbReference>
<dbReference type="GO" id="GO:0003677">
    <property type="term" value="F:DNA binding"/>
    <property type="evidence" value="ECO:0007669"/>
    <property type="project" value="UniProtKB-KW"/>
</dbReference>
<evidence type="ECO:0000313" key="5">
    <source>
        <dbReference type="Proteomes" id="UP000477311"/>
    </source>
</evidence>
<keyword evidence="4" id="KW-0540">Nuclease</keyword>
<gene>
    <name evidence="4" type="ORF">G4L39_04510</name>
</gene>
<feature type="compositionally biased region" description="Acidic residues" evidence="3">
    <location>
        <begin position="441"/>
        <end position="460"/>
    </location>
</feature>
<comment type="caution">
    <text evidence="4">The sequence shown here is derived from an EMBL/GenBank/DDBJ whole genome shotgun (WGS) entry which is preliminary data.</text>
</comment>
<protein>
    <submittedName>
        <fullName evidence="4">Restriction endonuclease subunit S</fullName>
    </submittedName>
</protein>
<evidence type="ECO:0000256" key="2">
    <source>
        <dbReference type="ARBA" id="ARBA00023125"/>
    </source>
</evidence>
<dbReference type="EMBL" id="JAAKYA010000027">
    <property type="protein sequence ID" value="NGO38659.1"/>
    <property type="molecule type" value="Genomic_DNA"/>
</dbReference>
<evidence type="ECO:0000256" key="3">
    <source>
        <dbReference type="SAM" id="MobiDB-lite"/>
    </source>
</evidence>
<proteinExistence type="predicted"/>
<keyword evidence="1" id="KW-0680">Restriction system</keyword>
<dbReference type="SUPFAM" id="SSF116734">
    <property type="entry name" value="DNA methylase specificity domain"/>
    <property type="match status" value="2"/>
</dbReference>
<evidence type="ECO:0000313" key="4">
    <source>
        <dbReference type="EMBL" id="NGO38659.1"/>
    </source>
</evidence>
<keyword evidence="5" id="KW-1185">Reference proteome</keyword>
<name>A0A6M1RM90_9BACT</name>
<feature type="region of interest" description="Disordered" evidence="3">
    <location>
        <begin position="441"/>
        <end position="470"/>
    </location>
</feature>
<dbReference type="Gene3D" id="3.90.220.20">
    <property type="entry name" value="DNA methylase specificity domains"/>
    <property type="match status" value="3"/>
</dbReference>